<evidence type="ECO:0000313" key="1">
    <source>
        <dbReference type="EMBL" id="GAA4972778.1"/>
    </source>
</evidence>
<dbReference type="InterPro" id="IPR033904">
    <property type="entry name" value="Trans_IPPS_HH"/>
</dbReference>
<dbReference type="EMBL" id="BAABHS010000015">
    <property type="protein sequence ID" value="GAA4972778.1"/>
    <property type="molecule type" value="Genomic_DNA"/>
</dbReference>
<dbReference type="NCBIfam" id="TIGR03464">
    <property type="entry name" value="HpnC"/>
    <property type="match status" value="1"/>
</dbReference>
<organism evidence="1 2">
    <name type="scientific">Yinghuangia aomiensis</name>
    <dbReference type="NCBI Taxonomy" id="676205"/>
    <lineage>
        <taxon>Bacteria</taxon>
        <taxon>Bacillati</taxon>
        <taxon>Actinomycetota</taxon>
        <taxon>Actinomycetes</taxon>
        <taxon>Kitasatosporales</taxon>
        <taxon>Streptomycetaceae</taxon>
        <taxon>Yinghuangia</taxon>
    </lineage>
</organism>
<keyword evidence="2" id="KW-1185">Reference proteome</keyword>
<dbReference type="SFLD" id="SFLDS00005">
    <property type="entry name" value="Isoprenoid_Synthase_Type_I"/>
    <property type="match status" value="1"/>
</dbReference>
<dbReference type="CDD" id="cd00683">
    <property type="entry name" value="Trans_IPPS_HH"/>
    <property type="match status" value="1"/>
</dbReference>
<protein>
    <submittedName>
        <fullName evidence="1">Squalene synthase HpnC</fullName>
    </submittedName>
</protein>
<dbReference type="PANTHER" id="PTHR31480">
    <property type="entry name" value="BIFUNCTIONAL LYCOPENE CYCLASE/PHYTOENE SYNTHASE"/>
    <property type="match status" value="1"/>
</dbReference>
<dbReference type="InterPro" id="IPR044843">
    <property type="entry name" value="Trans_IPPS_bact-type"/>
</dbReference>
<dbReference type="SUPFAM" id="SSF48576">
    <property type="entry name" value="Terpenoid synthases"/>
    <property type="match status" value="1"/>
</dbReference>
<dbReference type="InterPro" id="IPR008949">
    <property type="entry name" value="Isoprenoid_synthase_dom_sf"/>
</dbReference>
<sequence>MERNSGGHAGCDDTGGDPAAAAVVPDRAVVDPAVVMAQAKDENFPVASRVLRPEHRRHLLAVYGFARLVDDIGDEAQGDRLAQLDAVEDDVRRIYAGSDPRLDVLRPLRGTVEAVGLPADPLVALIEANRQDQRVARYETFDDLVAYCRLSADPVGRIVLYVFGKADDWRFARSDEICTALQIAEHLQDVGEDFGKGRIYLPAEDMTRFGVAEADLKASTAGPDLRKLVAFEAGRAANLLRAGAPLVHSLRGRERLAVAGFTAGGRAALAAIAAADHDVLGQRPRPGKAGLLREVVRVLARKR</sequence>
<name>A0ABP9HKN3_9ACTN</name>
<reference evidence="2" key="1">
    <citation type="journal article" date="2019" name="Int. J. Syst. Evol. Microbiol.">
        <title>The Global Catalogue of Microorganisms (GCM) 10K type strain sequencing project: providing services to taxonomists for standard genome sequencing and annotation.</title>
        <authorList>
            <consortium name="The Broad Institute Genomics Platform"/>
            <consortium name="The Broad Institute Genome Sequencing Center for Infectious Disease"/>
            <person name="Wu L."/>
            <person name="Ma J."/>
        </authorList>
    </citation>
    <scope>NUCLEOTIDE SEQUENCE [LARGE SCALE GENOMIC DNA]</scope>
    <source>
        <strain evidence="2">JCM 17986</strain>
    </source>
</reference>
<dbReference type="SFLD" id="SFLDG01212">
    <property type="entry name" value="Phytoene_synthase_like"/>
    <property type="match status" value="1"/>
</dbReference>
<dbReference type="Pfam" id="PF00494">
    <property type="entry name" value="SQS_PSY"/>
    <property type="match status" value="1"/>
</dbReference>
<dbReference type="InterPro" id="IPR017827">
    <property type="entry name" value="HSQ_synthase_HpnC"/>
</dbReference>
<evidence type="ECO:0000313" key="2">
    <source>
        <dbReference type="Proteomes" id="UP001500466"/>
    </source>
</evidence>
<comment type="caution">
    <text evidence="1">The sequence shown here is derived from an EMBL/GenBank/DDBJ whole genome shotgun (WGS) entry which is preliminary data.</text>
</comment>
<gene>
    <name evidence="1" type="primary">hpnC</name>
    <name evidence="1" type="ORF">GCM10023205_43820</name>
</gene>
<dbReference type="Gene3D" id="1.10.600.10">
    <property type="entry name" value="Farnesyl Diphosphate Synthase"/>
    <property type="match status" value="1"/>
</dbReference>
<dbReference type="Proteomes" id="UP001500466">
    <property type="component" value="Unassembled WGS sequence"/>
</dbReference>
<accession>A0ABP9HKN3</accession>
<dbReference type="SFLD" id="SFLDG01018">
    <property type="entry name" value="Squalene/Phytoene_Synthase_Lik"/>
    <property type="match status" value="1"/>
</dbReference>
<proteinExistence type="predicted"/>
<dbReference type="InterPro" id="IPR002060">
    <property type="entry name" value="Squ/phyt_synthse"/>
</dbReference>